<dbReference type="PANTHER" id="PTHR30231:SF4">
    <property type="entry name" value="PROTEIN NEN2"/>
    <property type="match status" value="1"/>
</dbReference>
<evidence type="ECO:0000259" key="4">
    <source>
        <dbReference type="SMART" id="SM00479"/>
    </source>
</evidence>
<accession>A0A1R0XKW3</accession>
<dbReference type="SUPFAM" id="SSF53098">
    <property type="entry name" value="Ribonuclease H-like"/>
    <property type="match status" value="1"/>
</dbReference>
<evidence type="ECO:0000313" key="5">
    <source>
        <dbReference type="EMBL" id="OMD35679.1"/>
    </source>
</evidence>
<organism evidence="5 6">
    <name type="scientific">Paenibacillus odorifer</name>
    <dbReference type="NCBI Taxonomy" id="189426"/>
    <lineage>
        <taxon>Bacteria</taxon>
        <taxon>Bacillati</taxon>
        <taxon>Bacillota</taxon>
        <taxon>Bacilli</taxon>
        <taxon>Bacillales</taxon>
        <taxon>Paenibacillaceae</taxon>
        <taxon>Paenibacillus</taxon>
    </lineage>
</organism>
<dbReference type="InterPro" id="IPR012337">
    <property type="entry name" value="RNaseH-like_sf"/>
</dbReference>
<evidence type="ECO:0000313" key="6">
    <source>
        <dbReference type="Proteomes" id="UP000187439"/>
    </source>
</evidence>
<dbReference type="OrthoDB" id="9803913at2"/>
<dbReference type="GO" id="GO:0008408">
    <property type="term" value="F:3'-5' exonuclease activity"/>
    <property type="evidence" value="ECO:0007669"/>
    <property type="project" value="TreeGrafter"/>
</dbReference>
<dbReference type="SMART" id="SM00479">
    <property type="entry name" value="EXOIII"/>
    <property type="match status" value="1"/>
</dbReference>
<protein>
    <recommendedName>
        <fullName evidence="4">Exonuclease domain-containing protein</fullName>
    </recommendedName>
</protein>
<reference evidence="5 6" key="1">
    <citation type="submission" date="2016-10" db="EMBL/GenBank/DDBJ databases">
        <title>Paenibacillus species isolates.</title>
        <authorList>
            <person name="Beno S.M."/>
        </authorList>
    </citation>
    <scope>NUCLEOTIDE SEQUENCE [LARGE SCALE GENOMIC DNA]</scope>
    <source>
        <strain evidence="5 6">FSL H7-0710</strain>
    </source>
</reference>
<gene>
    <name evidence="5" type="ORF">BSK52_26630</name>
</gene>
<dbReference type="InterPro" id="IPR036397">
    <property type="entry name" value="RNaseH_sf"/>
</dbReference>
<dbReference type="InterPro" id="IPR013520">
    <property type="entry name" value="Ribonucl_H"/>
</dbReference>
<name>A0A1R0XKW3_9BACL</name>
<dbReference type="Gene3D" id="3.30.420.10">
    <property type="entry name" value="Ribonuclease H-like superfamily/Ribonuclease H"/>
    <property type="match status" value="1"/>
</dbReference>
<keyword evidence="3" id="KW-0269">Exonuclease</keyword>
<evidence type="ECO:0000256" key="3">
    <source>
        <dbReference type="ARBA" id="ARBA00022839"/>
    </source>
</evidence>
<evidence type="ECO:0000256" key="2">
    <source>
        <dbReference type="ARBA" id="ARBA00022801"/>
    </source>
</evidence>
<proteinExistence type="predicted"/>
<sequence>MERIRGGWKNVPDNLKTKTMLDQIGMKPSGDPVAEVWSGHQWCKLYDTVVAVPKNRISDKQQEALEKARAKAIADRTCSHCDEVVSKNEINIEVGGARICDWCKKHLVWEAEQKSMISAGHEQFRCWFEQDFVILDTETTDLEGEIVEISIIDRTGETLFHSLVKPVHPVPDDSIATEIHGITNAELEDAPTWADIRDNVQGILRGREILAFNAEFDLKMLNHSCDRSGMPRLDDLKWNCVMEAYRLTQCSEKWISLASASGRVTAHRATEDCQATLTVIENQWKALGLIPSVKINATA</sequence>
<dbReference type="RefSeq" id="WP_076121310.1">
    <property type="nucleotide sequence ID" value="NZ_MPTC01000037.1"/>
</dbReference>
<dbReference type="PANTHER" id="PTHR30231">
    <property type="entry name" value="DNA POLYMERASE III SUBUNIT EPSILON"/>
    <property type="match status" value="1"/>
</dbReference>
<evidence type="ECO:0000256" key="1">
    <source>
        <dbReference type="ARBA" id="ARBA00022722"/>
    </source>
</evidence>
<dbReference type="AlphaFoldDB" id="A0A1R0XKW3"/>
<keyword evidence="2" id="KW-0378">Hydrolase</keyword>
<dbReference type="Pfam" id="PF00929">
    <property type="entry name" value="RNase_T"/>
    <property type="match status" value="1"/>
</dbReference>
<comment type="caution">
    <text evidence="5">The sequence shown here is derived from an EMBL/GenBank/DDBJ whole genome shotgun (WGS) entry which is preliminary data.</text>
</comment>
<dbReference type="EMBL" id="MPTC01000037">
    <property type="protein sequence ID" value="OMD35679.1"/>
    <property type="molecule type" value="Genomic_DNA"/>
</dbReference>
<dbReference type="Proteomes" id="UP000187439">
    <property type="component" value="Unassembled WGS sequence"/>
</dbReference>
<dbReference type="CDD" id="cd06127">
    <property type="entry name" value="DEDDh"/>
    <property type="match status" value="1"/>
</dbReference>
<feature type="domain" description="Exonuclease" evidence="4">
    <location>
        <begin position="131"/>
        <end position="289"/>
    </location>
</feature>
<keyword evidence="1" id="KW-0540">Nuclease</keyword>
<dbReference type="GO" id="GO:0003676">
    <property type="term" value="F:nucleic acid binding"/>
    <property type="evidence" value="ECO:0007669"/>
    <property type="project" value="InterPro"/>
</dbReference>